<name>A0A1M5T2N8_9FLAO</name>
<keyword evidence="2" id="KW-1185">Reference proteome</keyword>
<proteinExistence type="predicted"/>
<evidence type="ECO:0000313" key="1">
    <source>
        <dbReference type="EMBL" id="SHH44613.1"/>
    </source>
</evidence>
<protein>
    <submittedName>
        <fullName evidence="1">Long-chain fatty acid transport protein</fullName>
    </submittedName>
</protein>
<dbReference type="eggNOG" id="COG2067">
    <property type="taxonomic scope" value="Bacteria"/>
</dbReference>
<organism evidence="1 2">
    <name type="scientific">Chryseobacterium oranimense</name>
    <dbReference type="NCBI Taxonomy" id="421058"/>
    <lineage>
        <taxon>Bacteria</taxon>
        <taxon>Pseudomonadati</taxon>
        <taxon>Bacteroidota</taxon>
        <taxon>Flavobacteriia</taxon>
        <taxon>Flavobacteriales</taxon>
        <taxon>Weeksellaceae</taxon>
        <taxon>Chryseobacterium group</taxon>
        <taxon>Chryseobacterium</taxon>
    </lineage>
</organism>
<dbReference type="Gene3D" id="2.40.160.60">
    <property type="entry name" value="Outer membrane protein transport protein (OMPP1/FadL/TodX)"/>
    <property type="match status" value="1"/>
</dbReference>
<accession>A0A1M5T2N8</accession>
<reference evidence="2" key="1">
    <citation type="submission" date="2016-11" db="EMBL/GenBank/DDBJ databases">
        <authorList>
            <person name="Varghese N."/>
            <person name="Submissions S."/>
        </authorList>
    </citation>
    <scope>NUCLEOTIDE SEQUENCE [LARGE SCALE GENOMIC DNA]</scope>
    <source>
        <strain evidence="2">DSM 19055</strain>
    </source>
</reference>
<dbReference type="EMBL" id="FQWT01000004">
    <property type="protein sequence ID" value="SHH44613.1"/>
    <property type="molecule type" value="Genomic_DNA"/>
</dbReference>
<gene>
    <name evidence="1" type="ORF">SAMN05421866_2806</name>
</gene>
<dbReference type="SUPFAM" id="SSF56935">
    <property type="entry name" value="Porins"/>
    <property type="match status" value="1"/>
</dbReference>
<dbReference type="Proteomes" id="UP000184047">
    <property type="component" value="Unassembled WGS sequence"/>
</dbReference>
<dbReference type="STRING" id="421058.SAMN05421866_2806"/>
<dbReference type="AlphaFoldDB" id="A0A1M5T2N8"/>
<evidence type="ECO:0000313" key="2">
    <source>
        <dbReference type="Proteomes" id="UP000184047"/>
    </source>
</evidence>
<sequence>MSVSAAFFAQAQDVSILRNTVDVYSSTPMVGSSKFNAMAGANGALGGDANSLLTNPAGLGVAISGEVSGTLSIAGNKNKSTWAGSTIDYSKTNTDLGNAGAVMAFPLMTETGWKFINIGINFSNQSLDNYVESPGSSNVIKDFTDKSASLAGHAYNRYGNLSRTSFGVGANYNHNLYIGAGFNFLSASIDQYDTAAFQSLDNGSIEYFNRQNTPMSERSSGFSASLGVIGKLSPNFRIGGSIETPTFWRIDRAYNFYNDPDYGDGTGGESRDLTTPLKATVSAAFVASKNFSLNVDYTLGLTKPKYKVVTGVETEINDFFKDNYKNLSEVRIGAEYRIKQFRLRGGYSYVSNPFDALTVSQVNPDASTSDQSYSNMMLNNRNLASVGLGYDFKSFYIDASYQYVTSTYSNPFLRGIETGNPSTDTAYYSDTRIMSSDYFAVSEVKNNRNNFFITLGWKF</sequence>